<dbReference type="EMBL" id="LS423452">
    <property type="protein sequence ID" value="SPS05742.1"/>
    <property type="molecule type" value="Genomic_DNA"/>
</dbReference>
<sequence>MKTPTEDKKKRNHNSLSEFSNTTKGTKYPLHDTINFLLKINLFLLMFLNMCLILLYIY</sequence>
<accession>A0A2X0R6X7</accession>
<feature type="compositionally biased region" description="Polar residues" evidence="1">
    <location>
        <begin position="14"/>
        <end position="25"/>
    </location>
</feature>
<keyword evidence="2" id="KW-0812">Transmembrane</keyword>
<reference evidence="3" key="1">
    <citation type="submission" date="2018-05" db="EMBL/GenBank/DDBJ databases">
        <authorList>
            <person name="Lanie J.A."/>
            <person name="Ng W.-L."/>
            <person name="Kazmierczak K.M."/>
            <person name="Andrzejewski T.M."/>
            <person name="Davidsen T.M."/>
            <person name="Wayne K.J."/>
            <person name="Tettelin H."/>
            <person name="Glass J.I."/>
            <person name="Rusch D."/>
            <person name="Podicherti R."/>
            <person name="Tsui H.-C.T."/>
            <person name="Winkler M.E."/>
        </authorList>
    </citation>
    <scope>NUCLEOTIDE SEQUENCE</scope>
    <source>
        <strain evidence="3">KNB</strain>
    </source>
</reference>
<name>A0A2X0R6X7_9PROT</name>
<evidence type="ECO:0000313" key="3">
    <source>
        <dbReference type="EMBL" id="SPS05742.1"/>
    </source>
</evidence>
<gene>
    <name evidence="3" type="ORF">NITFAB_1332</name>
</gene>
<protein>
    <submittedName>
        <fullName evidence="3">Uncharacterized protein</fullName>
    </submittedName>
</protein>
<organism evidence="3">
    <name type="scientific">Candidatus Nitrotoga fabula</name>
    <dbReference type="NCBI Taxonomy" id="2182327"/>
    <lineage>
        <taxon>Bacteria</taxon>
        <taxon>Pseudomonadati</taxon>
        <taxon>Pseudomonadota</taxon>
        <taxon>Betaproteobacteria</taxon>
        <taxon>Nitrosomonadales</taxon>
        <taxon>Gallionellaceae</taxon>
        <taxon>Candidatus Nitrotoga</taxon>
    </lineage>
</organism>
<keyword evidence="2" id="KW-0472">Membrane</keyword>
<dbReference type="AlphaFoldDB" id="A0A2X0R6X7"/>
<keyword evidence="2" id="KW-1133">Transmembrane helix</keyword>
<proteinExistence type="predicted"/>
<feature type="transmembrane region" description="Helical" evidence="2">
    <location>
        <begin position="36"/>
        <end position="57"/>
    </location>
</feature>
<feature type="region of interest" description="Disordered" evidence="1">
    <location>
        <begin position="1"/>
        <end position="25"/>
    </location>
</feature>
<evidence type="ECO:0000256" key="1">
    <source>
        <dbReference type="SAM" id="MobiDB-lite"/>
    </source>
</evidence>
<evidence type="ECO:0000256" key="2">
    <source>
        <dbReference type="SAM" id="Phobius"/>
    </source>
</evidence>